<gene>
    <name evidence="1" type="ORF">LAQU0_S05e01970g</name>
</gene>
<dbReference type="OrthoDB" id="5423336at2759"/>
<sequence>MSATDSSISEESYCISSLSRSIEKNLKLTPSQGLGSAANLAGVRLHKIESETEFSTFLTSLVSALKNLGYSDLIPSKNGISRKASFEERAAITTLIDEYAPHYARPRVPFIETTFGLFIALTPQIELGNHESDIFEKWENLSFPSFSDMPTFLARVSELLYLTEEVGWRNKSHEICTYIRNSIPEEYPDVISIVDESSPNVKQVTDRLMKYAFNEEYAPQQHSPQAETVSNETPWLSYEDVILGNKDVAEKLEFQNAYEKELSHLEKFGTWDVTKPRNAHSTTKAAIIDTVFRFKTYPHGEKCCRIIQKGSPRLTIANHPIVFANVTNVALLTCLSVALEKDWVVKHLDSLSDCSSETPRFIPAPPHLLLKDIVLPFQLRGSESKRLLTKEQYLYCKIIDAFQLREVELWPGVLIRGAANCCAIICMMQHEMILMSSSFLAQEILDGLAKFHVTYRIKSEDSSLNPCTDIEVQGLKINYLKGSYMKLGMGNGITQKLEKRCLATYGKPVTVPGSPRLFPHRQHSEYVPAKKKWFCATVCFLEEVSLACRFEISYYVSALKSYELNPNETAVYLAEYILRYLETTKDRCIFWRKSGSDPIYQLNVTTDASFASQEDYRSQCGLCYTINGNCICAHSEKATVVCMSSVEAELEAIAISLPRLLNLAKLLESLNCKVQMRVVTDCRSVLDLIMTENPKLRNYIFGSKLNRVRQEMREAPLSLEHIMSQDNFTDLLTKPLEKLAFEKLVQQYFTPHNTPK</sequence>
<organism evidence="1 2">
    <name type="scientific">Lachancea quebecensis</name>
    <dbReference type="NCBI Taxonomy" id="1654605"/>
    <lineage>
        <taxon>Eukaryota</taxon>
        <taxon>Fungi</taxon>
        <taxon>Dikarya</taxon>
        <taxon>Ascomycota</taxon>
        <taxon>Saccharomycotina</taxon>
        <taxon>Saccharomycetes</taxon>
        <taxon>Saccharomycetales</taxon>
        <taxon>Saccharomycetaceae</taxon>
        <taxon>Lachancea</taxon>
    </lineage>
</organism>
<dbReference type="PANTHER" id="PTHR11439">
    <property type="entry name" value="GAG-POL-RELATED RETROTRANSPOSON"/>
    <property type="match status" value="1"/>
</dbReference>
<dbReference type="EMBL" id="LN890537">
    <property type="protein sequence ID" value="CUS22287.1"/>
    <property type="molecule type" value="Genomic_DNA"/>
</dbReference>
<evidence type="ECO:0000313" key="1">
    <source>
        <dbReference type="EMBL" id="CUS22287.1"/>
    </source>
</evidence>
<dbReference type="AlphaFoldDB" id="A0A0P1KRG9"/>
<accession>A0A0P1KRG9</accession>
<evidence type="ECO:0000313" key="2">
    <source>
        <dbReference type="Proteomes" id="UP000236544"/>
    </source>
</evidence>
<protein>
    <submittedName>
        <fullName evidence="1">LAQU0S05e01970g1_1</fullName>
    </submittedName>
</protein>
<dbReference type="Proteomes" id="UP000236544">
    <property type="component" value="Unassembled WGS sequence"/>
</dbReference>
<name>A0A0P1KRG9_9SACH</name>
<keyword evidence="2" id="KW-1185">Reference proteome</keyword>
<reference evidence="2" key="1">
    <citation type="submission" date="2015-10" db="EMBL/GenBank/DDBJ databases">
        <authorList>
            <person name="Devillers H."/>
        </authorList>
    </citation>
    <scope>NUCLEOTIDE SEQUENCE [LARGE SCALE GENOMIC DNA]</scope>
</reference>
<proteinExistence type="predicted"/>
<dbReference type="PANTHER" id="PTHR11439:SF483">
    <property type="entry name" value="PEPTIDE SYNTHASE GLIP-LIKE, PUTATIVE (AFU_ORTHOLOGUE AFUA_3G12920)-RELATED"/>
    <property type="match status" value="1"/>
</dbReference>
<dbReference type="CDD" id="cd09272">
    <property type="entry name" value="RNase_HI_RT_Ty1"/>
    <property type="match status" value="1"/>
</dbReference>